<name>A0A0L7KUH6_OPEBR</name>
<feature type="compositionally biased region" description="Basic and acidic residues" evidence="4">
    <location>
        <begin position="592"/>
        <end position="602"/>
    </location>
</feature>
<keyword evidence="3" id="KW-0539">Nucleus</keyword>
<dbReference type="STRING" id="104452.A0A0L7KUH6"/>
<dbReference type="Proteomes" id="UP000037510">
    <property type="component" value="Unassembled WGS sequence"/>
</dbReference>
<dbReference type="PANTHER" id="PTHR13021">
    <property type="entry name" value="PRE-MRNA-SPLICING FACTOR ISY1"/>
    <property type="match status" value="1"/>
</dbReference>
<gene>
    <name evidence="5" type="ORF">OBRU01_20917</name>
</gene>
<dbReference type="Pfam" id="PF14924">
    <property type="entry name" value="MAP10_N"/>
    <property type="match status" value="1"/>
</dbReference>
<comment type="similarity">
    <text evidence="2">Belongs to the ISY1 family.</text>
</comment>
<dbReference type="EMBL" id="JTDY01005743">
    <property type="protein sequence ID" value="KOB66674.1"/>
    <property type="molecule type" value="Genomic_DNA"/>
</dbReference>
<dbReference type="GO" id="GO:0000350">
    <property type="term" value="P:generation of catalytic spliceosome for second transesterification step"/>
    <property type="evidence" value="ECO:0007669"/>
    <property type="project" value="InterPro"/>
</dbReference>
<accession>A0A0L7KUH6</accession>
<comment type="subcellular location">
    <subcellularLocation>
        <location evidence="1">Nucleus</location>
    </subcellularLocation>
</comment>
<proteinExistence type="inferred from homology"/>
<evidence type="ECO:0000313" key="5">
    <source>
        <dbReference type="EMBL" id="KOB66674.1"/>
    </source>
</evidence>
<feature type="compositionally biased region" description="Polar residues" evidence="4">
    <location>
        <begin position="35"/>
        <end position="56"/>
    </location>
</feature>
<dbReference type="Gene3D" id="1.10.287.660">
    <property type="entry name" value="Helix hairpin bin"/>
    <property type="match status" value="1"/>
</dbReference>
<feature type="compositionally biased region" description="Basic and acidic residues" evidence="4">
    <location>
        <begin position="770"/>
        <end position="779"/>
    </location>
</feature>
<feature type="compositionally biased region" description="Polar residues" evidence="4">
    <location>
        <begin position="7"/>
        <end position="27"/>
    </location>
</feature>
<dbReference type="AlphaFoldDB" id="A0A0L7KUH6"/>
<evidence type="ECO:0000256" key="2">
    <source>
        <dbReference type="ARBA" id="ARBA00007002"/>
    </source>
</evidence>
<feature type="region of interest" description="Disordered" evidence="4">
    <location>
        <begin position="770"/>
        <end position="792"/>
    </location>
</feature>
<reference evidence="5 6" key="1">
    <citation type="journal article" date="2015" name="Genome Biol. Evol.">
        <title>The genome of winter moth (Operophtera brumata) provides a genomic perspective on sexual dimorphism and phenology.</title>
        <authorList>
            <person name="Derks M.F."/>
            <person name="Smit S."/>
            <person name="Salis L."/>
            <person name="Schijlen E."/>
            <person name="Bossers A."/>
            <person name="Mateman C."/>
            <person name="Pijl A.S."/>
            <person name="de Ridder D."/>
            <person name="Groenen M.A."/>
            <person name="Visser M.E."/>
            <person name="Megens H.J."/>
        </authorList>
    </citation>
    <scope>NUCLEOTIDE SEQUENCE [LARGE SCALE GENOMIC DNA]</scope>
    <source>
        <strain evidence="5">WM2013NL</strain>
        <tissue evidence="5">Head and thorax</tissue>
    </source>
</reference>
<evidence type="ECO:0000313" key="6">
    <source>
        <dbReference type="Proteomes" id="UP000037510"/>
    </source>
</evidence>
<dbReference type="InterPro" id="IPR037200">
    <property type="entry name" value="Isy1_sf"/>
</dbReference>
<evidence type="ECO:0000256" key="1">
    <source>
        <dbReference type="ARBA" id="ARBA00004123"/>
    </source>
</evidence>
<organism evidence="5 6">
    <name type="scientific">Operophtera brumata</name>
    <name type="common">Winter moth</name>
    <name type="synonym">Phalaena brumata</name>
    <dbReference type="NCBI Taxonomy" id="104452"/>
    <lineage>
        <taxon>Eukaryota</taxon>
        <taxon>Metazoa</taxon>
        <taxon>Ecdysozoa</taxon>
        <taxon>Arthropoda</taxon>
        <taxon>Hexapoda</taxon>
        <taxon>Insecta</taxon>
        <taxon>Pterygota</taxon>
        <taxon>Neoptera</taxon>
        <taxon>Endopterygota</taxon>
        <taxon>Lepidoptera</taxon>
        <taxon>Glossata</taxon>
        <taxon>Ditrysia</taxon>
        <taxon>Geometroidea</taxon>
        <taxon>Geometridae</taxon>
        <taxon>Larentiinae</taxon>
        <taxon>Operophtera</taxon>
    </lineage>
</organism>
<feature type="region of interest" description="Disordered" evidence="4">
    <location>
        <begin position="1"/>
        <end position="86"/>
    </location>
</feature>
<feature type="region of interest" description="Disordered" evidence="4">
    <location>
        <begin position="585"/>
        <end position="636"/>
    </location>
</feature>
<feature type="region of interest" description="Disordered" evidence="4">
    <location>
        <begin position="671"/>
        <end position="703"/>
    </location>
</feature>
<feature type="compositionally biased region" description="Basic residues" evidence="4">
    <location>
        <begin position="613"/>
        <end position="630"/>
    </location>
</feature>
<sequence>MDETEPETLNPSVKSQEYFTTPVQNDVVSLIRTPTPKSIASPQRNPSPGLSASRQSALRRFSPPGSLITAERLSNKSGTSAIKSPIIQNSPKNLNEVSENLNQNVNEVVMSLEPRSLTLSDHINELTETVNKLSRDISNPLNLVADNNIDKIANMSKVLTDEASALRKSIRCLSEDIVKTKQQLLGPSGIPKEDVNFPYHLFLIEIIVNKIHMKCDCFGIDFNNLVISATFLGKQPIALYDSSYGKLYSLSKINVGKSILFAMTYDKICSIKEFEVIVELTKQPPCSNCVQRIGETHMDYTNEFNRLREELCQKWMSEQPDDNILCTTSSPLSKNMYYVACGDVDHQDSIGVIEISTRMSFLGKEITTAFSGSPKPQGTSALSKDDRGMTMYSCQNVEMDDQGKVLLDEEVFNRKLPPPCQSLPMSQESVMSPKKKYEPNYYNNCYNDDMPKYDEILTKMNANELKIRVPKSTRIERMGKYDKIQELCSCESTAYNTGEQLQIELPRDLCGPDKSHRTHTSNLTYTYNGCDKSCEPKNRKIINVTPTNCPVPVAMEKTVQPHKDVFILKIGKKLETKNKKTELEIQLTTPKAPDKPADKKSDLAQQCSTDKLKLKKKKSKTGKKKGKGKDKKVGKDKKTGLGEFRIRDLNDEINKLMREKRHWEVQIKSLGGPDHARVGPRMLDQDGKEPPPPPRRTRADLMRDVDADYYGYRDDDDGMLLPLEKEAEKDGMEHSYRTVRARAAPVAAAHARRPDARRGRAIARAVEEWKSNKELNKDQEEPEEENIYPEDKDIEEALLRRKKQELLEKYGCLDVKMES</sequence>
<evidence type="ECO:0000256" key="4">
    <source>
        <dbReference type="SAM" id="MobiDB-lite"/>
    </source>
</evidence>
<keyword evidence="6" id="KW-1185">Reference proteome</keyword>
<feature type="compositionally biased region" description="Polar residues" evidence="4">
    <location>
        <begin position="75"/>
        <end position="86"/>
    </location>
</feature>
<comment type="caution">
    <text evidence="5">The sequence shown here is derived from an EMBL/GenBank/DDBJ whole genome shotgun (WGS) entry which is preliminary data.</text>
</comment>
<dbReference type="GO" id="GO:0005634">
    <property type="term" value="C:nucleus"/>
    <property type="evidence" value="ECO:0007669"/>
    <property type="project" value="UniProtKB-SubCell"/>
</dbReference>
<dbReference type="SUPFAM" id="SSF140102">
    <property type="entry name" value="ISY1 domain-like"/>
    <property type="match status" value="1"/>
</dbReference>
<dbReference type="Pfam" id="PF06246">
    <property type="entry name" value="Isy1"/>
    <property type="match status" value="2"/>
</dbReference>
<protein>
    <submittedName>
        <fullName evidence="5">Pre-mRNA-splicing factor ISY1-like protein</fullName>
    </submittedName>
</protein>
<dbReference type="InterPro" id="IPR009360">
    <property type="entry name" value="Isy1"/>
</dbReference>
<dbReference type="InterPro" id="IPR029012">
    <property type="entry name" value="Helix_hairpin_bin_sf"/>
</dbReference>
<evidence type="ECO:0000256" key="3">
    <source>
        <dbReference type="ARBA" id="ARBA00023242"/>
    </source>
</evidence>